<dbReference type="GeneID" id="29521359"/>
<feature type="region of interest" description="Disordered" evidence="1">
    <location>
        <begin position="77"/>
        <end position="123"/>
    </location>
</feature>
<geneLocation type="plasmid" evidence="2 4">
    <name>pA</name>
</geneLocation>
<name>A0A9Q9DCH4_ENSAD</name>
<evidence type="ECO:0000313" key="5">
    <source>
        <dbReference type="Proteomes" id="UP001214094"/>
    </source>
</evidence>
<dbReference type="RefSeq" id="WP_034799632.1">
    <property type="nucleotide sequence ID" value="NZ_CAXURO020000002.1"/>
</dbReference>
<geneLocation type="plasmid" evidence="3 5">
    <name>unnamedA</name>
</geneLocation>
<dbReference type="AlphaFoldDB" id="A0A9Q9DCH4"/>
<proteinExistence type="predicted"/>
<evidence type="ECO:0000313" key="4">
    <source>
        <dbReference type="Proteomes" id="UP001055460"/>
    </source>
</evidence>
<dbReference type="Proteomes" id="UP001055460">
    <property type="component" value="Plasmid pA"/>
</dbReference>
<sequence>MRIVGLQVTAERAGRSGFTVEFIGDGDEVVTVMCPQDKAGSLNRLNAIAKAKEILHAAIAADETVAAAGDQAGVRRGTLPNARRAHDRDAMEEQLDEGLEDTFPASDPVSIASSTIAKGHSRR</sequence>
<evidence type="ECO:0000313" key="2">
    <source>
        <dbReference type="EMBL" id="USJ26708.1"/>
    </source>
</evidence>
<keyword evidence="2" id="KW-0614">Plasmid</keyword>
<gene>
    <name evidence="2" type="ORF">NE863_22465</name>
    <name evidence="3" type="ORF">P4B07_23065</name>
</gene>
<evidence type="ECO:0000313" key="3">
    <source>
        <dbReference type="EMBL" id="WFP94100.1"/>
    </source>
</evidence>
<dbReference type="KEGG" id="eah:FA04_22780"/>
<accession>A0A9Q9DCH4</accession>
<evidence type="ECO:0000256" key="1">
    <source>
        <dbReference type="SAM" id="MobiDB-lite"/>
    </source>
</evidence>
<dbReference type="EMBL" id="CP098808">
    <property type="protein sequence ID" value="USJ26708.1"/>
    <property type="molecule type" value="Genomic_DNA"/>
</dbReference>
<organism evidence="2 4">
    <name type="scientific">Ensifer adhaerens</name>
    <name type="common">Sinorhizobium morelense</name>
    <dbReference type="NCBI Taxonomy" id="106592"/>
    <lineage>
        <taxon>Bacteria</taxon>
        <taxon>Pseudomonadati</taxon>
        <taxon>Pseudomonadota</taxon>
        <taxon>Alphaproteobacteria</taxon>
        <taxon>Hyphomicrobiales</taxon>
        <taxon>Rhizobiaceae</taxon>
        <taxon>Sinorhizobium/Ensifer group</taxon>
        <taxon>Ensifer</taxon>
    </lineage>
</organism>
<protein>
    <submittedName>
        <fullName evidence="2">Uncharacterized protein</fullName>
    </submittedName>
</protein>
<reference evidence="3 5" key="2">
    <citation type="submission" date="2023-03" db="EMBL/GenBank/DDBJ databases">
        <title>Comparative genome and transcriptome analysis combination mining strategies for increasing vitamin B12 production of Ensifer adhaerens strain.</title>
        <authorList>
            <person name="Yongheng L."/>
        </authorList>
    </citation>
    <scope>NUCLEOTIDE SEQUENCE [LARGE SCALE GENOMIC DNA]</scope>
    <source>
        <strain evidence="3 5">Casida A-T305</strain>
        <plasmid evidence="3 5">unnamedA</plasmid>
    </source>
</reference>
<dbReference type="EMBL" id="CP121309">
    <property type="protein sequence ID" value="WFP94100.1"/>
    <property type="molecule type" value="Genomic_DNA"/>
</dbReference>
<dbReference type="Proteomes" id="UP001214094">
    <property type="component" value="Plasmid unnamedA"/>
</dbReference>
<keyword evidence="5" id="KW-1185">Reference proteome</keyword>
<reference evidence="2" key="1">
    <citation type="submission" date="2022-06" db="EMBL/GenBank/DDBJ databases">
        <title>Physiological and biochemical characterization and genomic elucidation of a strain of the genus Ensifer adhaerens M8 that combines arsenic oxidation and chromium reduction.</title>
        <authorList>
            <person name="Li X."/>
            <person name="Yu c."/>
        </authorList>
    </citation>
    <scope>NUCLEOTIDE SEQUENCE</scope>
    <source>
        <strain evidence="2">M8</strain>
        <plasmid evidence="2">pA</plasmid>
    </source>
</reference>